<gene>
    <name evidence="2" type="ORF">MGAL_10B004092</name>
</gene>
<evidence type="ECO:0000313" key="2">
    <source>
        <dbReference type="EMBL" id="VDI66517.1"/>
    </source>
</evidence>
<dbReference type="EMBL" id="UYJE01008714">
    <property type="protein sequence ID" value="VDI66517.1"/>
    <property type="molecule type" value="Genomic_DNA"/>
</dbReference>
<keyword evidence="3" id="KW-1185">Reference proteome</keyword>
<organism evidence="2 3">
    <name type="scientific">Mytilus galloprovincialis</name>
    <name type="common">Mediterranean mussel</name>
    <dbReference type="NCBI Taxonomy" id="29158"/>
    <lineage>
        <taxon>Eukaryota</taxon>
        <taxon>Metazoa</taxon>
        <taxon>Spiralia</taxon>
        <taxon>Lophotrochozoa</taxon>
        <taxon>Mollusca</taxon>
        <taxon>Bivalvia</taxon>
        <taxon>Autobranchia</taxon>
        <taxon>Pteriomorphia</taxon>
        <taxon>Mytilida</taxon>
        <taxon>Mytiloidea</taxon>
        <taxon>Mytilidae</taxon>
        <taxon>Mytilinae</taxon>
        <taxon>Mytilus</taxon>
    </lineage>
</organism>
<name>A0A8B6GNI3_MYTGA</name>
<accession>A0A8B6GNI3</accession>
<evidence type="ECO:0000256" key="1">
    <source>
        <dbReference type="SAM" id="Phobius"/>
    </source>
</evidence>
<reference evidence="2" key="1">
    <citation type="submission" date="2018-11" db="EMBL/GenBank/DDBJ databases">
        <authorList>
            <person name="Alioto T."/>
            <person name="Alioto T."/>
        </authorList>
    </citation>
    <scope>NUCLEOTIDE SEQUENCE</scope>
</reference>
<proteinExistence type="predicted"/>
<keyword evidence="1" id="KW-1133">Transmembrane helix</keyword>
<keyword evidence="1" id="KW-0472">Membrane</keyword>
<feature type="transmembrane region" description="Helical" evidence="1">
    <location>
        <begin position="192"/>
        <end position="213"/>
    </location>
</feature>
<dbReference type="Proteomes" id="UP000596742">
    <property type="component" value="Unassembled WGS sequence"/>
</dbReference>
<sequence length="283" mass="32055">MYFFVLDQGNRRSSKWGVTFAYSLNRCISNNQLLLPPLSYCNIYEHQRESITSWTNVFRDVWKRQLTKAEGGYDHPLQCLAGELVQVNGQLKLNKIKKECNEVLDWFVCKSETQTKHSDVNRLVSILPPTKTTIIPIDISSESISNITNMYYSETPRVTSSVHTNEKRDPYKKGNDSETIVYFIYCLTQPGAVIGGVLVACSVIAVLSVLNVCKIRPQGLFTESSNHVYEDTGQVISSKTIYDDVVNNTRNKNTTTASTETYDIHESSSSVYNNIDESKYDNV</sequence>
<protein>
    <submittedName>
        <fullName evidence="2">Uncharacterized protein</fullName>
    </submittedName>
</protein>
<dbReference type="OrthoDB" id="10552888at2759"/>
<keyword evidence="1" id="KW-0812">Transmembrane</keyword>
<comment type="caution">
    <text evidence="2">The sequence shown here is derived from an EMBL/GenBank/DDBJ whole genome shotgun (WGS) entry which is preliminary data.</text>
</comment>
<dbReference type="AlphaFoldDB" id="A0A8B6GNI3"/>
<evidence type="ECO:0000313" key="3">
    <source>
        <dbReference type="Proteomes" id="UP000596742"/>
    </source>
</evidence>